<dbReference type="PROSITE" id="PS50088">
    <property type="entry name" value="ANK_REPEAT"/>
    <property type="match status" value="3"/>
</dbReference>
<dbReference type="SMART" id="SM00248">
    <property type="entry name" value="ANK"/>
    <property type="match status" value="9"/>
</dbReference>
<dbReference type="PROSITE" id="PS50297">
    <property type="entry name" value="ANK_REP_REGION"/>
    <property type="match status" value="2"/>
</dbReference>
<feature type="compositionally biased region" description="Basic and acidic residues" evidence="2">
    <location>
        <begin position="1430"/>
        <end position="1447"/>
    </location>
</feature>
<dbReference type="Proteomes" id="UP001165060">
    <property type="component" value="Unassembled WGS sequence"/>
</dbReference>
<evidence type="ECO:0000313" key="3">
    <source>
        <dbReference type="EMBL" id="GMI26543.1"/>
    </source>
</evidence>
<keyword evidence="4" id="KW-1185">Reference proteome</keyword>
<proteinExistence type="predicted"/>
<feature type="repeat" description="ANK" evidence="1">
    <location>
        <begin position="313"/>
        <end position="345"/>
    </location>
</feature>
<feature type="repeat" description="ANK" evidence="1">
    <location>
        <begin position="110"/>
        <end position="142"/>
    </location>
</feature>
<organism evidence="3 4">
    <name type="scientific">Tetraparma gracilis</name>
    <dbReference type="NCBI Taxonomy" id="2962635"/>
    <lineage>
        <taxon>Eukaryota</taxon>
        <taxon>Sar</taxon>
        <taxon>Stramenopiles</taxon>
        <taxon>Ochrophyta</taxon>
        <taxon>Bolidophyceae</taxon>
        <taxon>Parmales</taxon>
        <taxon>Triparmaceae</taxon>
        <taxon>Tetraparma</taxon>
    </lineage>
</organism>
<reference evidence="3 4" key="1">
    <citation type="journal article" date="2023" name="Commun. Biol.">
        <title>Genome analysis of Parmales, the sister group of diatoms, reveals the evolutionary specialization of diatoms from phago-mixotrophs to photoautotrophs.</title>
        <authorList>
            <person name="Ban H."/>
            <person name="Sato S."/>
            <person name="Yoshikawa S."/>
            <person name="Yamada K."/>
            <person name="Nakamura Y."/>
            <person name="Ichinomiya M."/>
            <person name="Sato N."/>
            <person name="Blanc-Mathieu R."/>
            <person name="Endo H."/>
            <person name="Kuwata A."/>
            <person name="Ogata H."/>
        </authorList>
    </citation>
    <scope>NUCLEOTIDE SEQUENCE [LARGE SCALE GENOMIC DNA]</scope>
</reference>
<feature type="region of interest" description="Disordered" evidence="2">
    <location>
        <begin position="1430"/>
        <end position="1464"/>
    </location>
</feature>
<evidence type="ECO:0000256" key="2">
    <source>
        <dbReference type="SAM" id="MobiDB-lite"/>
    </source>
</evidence>
<evidence type="ECO:0000313" key="4">
    <source>
        <dbReference type="Proteomes" id="UP001165060"/>
    </source>
</evidence>
<dbReference type="InterPro" id="IPR002110">
    <property type="entry name" value="Ankyrin_rpt"/>
</dbReference>
<dbReference type="Gene3D" id="1.25.40.20">
    <property type="entry name" value="Ankyrin repeat-containing domain"/>
    <property type="match status" value="3"/>
</dbReference>
<dbReference type="SUPFAM" id="SSF48403">
    <property type="entry name" value="Ankyrin repeat"/>
    <property type="match status" value="2"/>
</dbReference>
<dbReference type="PANTHER" id="PTHR24133:SF40">
    <property type="entry name" value="ANKYRIN REPEAT DOMAIN 44"/>
    <property type="match status" value="1"/>
</dbReference>
<dbReference type="PANTHER" id="PTHR24133">
    <property type="entry name" value="ANKYRIN DOMAIN-CONTAINING"/>
    <property type="match status" value="1"/>
</dbReference>
<keyword evidence="1" id="KW-0040">ANK repeat</keyword>
<evidence type="ECO:0000256" key="1">
    <source>
        <dbReference type="PROSITE-ProRule" id="PRU00023"/>
    </source>
</evidence>
<accession>A0ABQ6MHQ0</accession>
<dbReference type="EMBL" id="BRYB01001472">
    <property type="protein sequence ID" value="GMI26543.1"/>
    <property type="molecule type" value="Genomic_DNA"/>
</dbReference>
<protein>
    <submittedName>
        <fullName evidence="3">Uncharacterized protein</fullName>
    </submittedName>
</protein>
<comment type="caution">
    <text evidence="3">The sequence shown here is derived from an EMBL/GenBank/DDBJ whole genome shotgun (WGS) entry which is preliminary data.</text>
</comment>
<feature type="compositionally biased region" description="Basic residues" evidence="2">
    <location>
        <begin position="920"/>
        <end position="929"/>
    </location>
</feature>
<sequence>MRAALFSLCAAHDHETISAVLSPSSTIGDREQAWSSETLDAFRRYPGPCRSAVNGNMPACAALYFTDHSLSTCLHAAAEAPPPPADPRKAALTIAALVRLGADACCADSRGRTPLHCAASSLAPSSVAALLERFADPAARDRRGQTPLHAALSSPALSSSFSSASNLAATLALLALLAGARPDPAALAEPDAAGMSPLGYAAASGQVAVLAALLACAARPLADSASPETCRHVLLCAFRSGSSRMLRFAVGSLPDPLPPPLLSFLSSLLPPAADRGLAKMTAALLDLGADVNCTLPPPTSLWPPPPPASPPTAGRSALHAAVERSDAVLAALLASRGADPCLPSYAPAAPRRALGYGPTRSAHVGESYLRRAEAGPVGPLALAALRADPRVMRAILDGAKLELPRLLEADAGPGLGLLAAVVGGSGGAADAGLPALRVLGDALPKAALRALCGTVDGAGDTPLLRAAVTTSRRLVAALVEAGASVAAERAEESGRLGEMREALAGLARALPPLRADAAARRAEVKRFSAGAEDANRALAKGVAGGWEAARALLEEPDAEVRRKGGKTEGVKEIQKLATLARPPSQQVSTLTLVFCRIMKLKNLDASTDPAGYDPAIEAGPPSWWPTFQRAARNLRVGAKMMEVRDAPIDAAVEAKVDPHLPALEAPAHPKYAPAQAALRAWIAAATTDYKTTRAPGYDPAMISYISARDELAEAEASIGALRAEIADSPTSANALNLCLRDPAPPAGARGYGGSGPGAVAARTQEVALELIDRGVDVLKPDVTGETPITVACRKRYWRVALAIIERGCEVSGACWGKRGMVRFGDSPDRDSTPLDFVCSGTRADLAEDDRSCRLMVLRELLVRGAQITPACMSNAVRSKDEVVVSILMASENAALAVLDQDGLKWDVSNEPEVTITSGGKPKKIKKTVPRRPPINTTFSSRVTNSATSSTLLPHSNANQPLSFGFIRIPPSSFPKHLSMLSYDSFDSNVRVCLNLLHAASGEGAGGELYRQSEISVTHSHFHFPGGPSAIFTVLNNTVAVLPSTVSHPLSSLLIDVPSGDVLLSDSSSAPFAAIFTGALKSRQYTNFLRILVSPDVPHTDSAVALVHRLAKAGDVELLSCVMNGSQYVNRAAMDVTHDMLTRSDVSGKTALYLALEANCLDASQFLFHKICSLKESSNGEGSSPVRVRLSPPSAQFRKLFVERAKFELNQRSAAVTAAARFPYNAAKGGGSGSPLLSARASFLLESLTLAGRCFAKLESFNNSQHHYNPTDNFVLDALSGRGGDDHSHQDEDDSVTTWIIDQLSCVRSARAILSSLDLVRPEKWTDAFKTAMHFPSTLDAKKYVSLQSVQEIKQFFQPPEWQQLGEGGGLETAHVVAASCDLCKVPGKSVLMDFSTAPPSTNPFSSSGLQQTSMIPQDVLREARAKWALEDAKEEAQESAGENDRGRGANVVMRAPDSPSKHRSQRFMRFIDAWRKTHDNGQAQNAIRAANLVLEWARMIVKVRVLLQAVYKDSRDVGKVVAEGEGGGEGIDDPLIMLRKFDSAVSEEHEAAVAFSEVSEIAKNIDAAEAEAEGKASRYRMRIRCMDVVSVEEWRKWRQGEGGRGAWGEVVRVLCGGGEGEEELRTLQQIDLHEFAAAGHLEQQEMLKKLKELERGLEGDGETAGCVKFLVRSLINSHDSPAIKFAQELDWSEAGEQNNALVPFFMVVLKKLRHLGKGREDVKGEQMMMAALGKSHGALR</sequence>
<dbReference type="InterPro" id="IPR036770">
    <property type="entry name" value="Ankyrin_rpt-contain_sf"/>
</dbReference>
<dbReference type="InterPro" id="IPR052391">
    <property type="entry name" value="E3_Ligase-Neurotoxin"/>
</dbReference>
<name>A0ABQ6MHQ0_9STRA</name>
<dbReference type="Pfam" id="PF00023">
    <property type="entry name" value="Ank"/>
    <property type="match status" value="1"/>
</dbReference>
<gene>
    <name evidence="3" type="ORF">TeGR_g10636</name>
</gene>
<feature type="region of interest" description="Disordered" evidence="2">
    <location>
        <begin position="914"/>
        <end position="940"/>
    </location>
</feature>
<feature type="repeat" description="ANK" evidence="1">
    <location>
        <begin position="458"/>
        <end position="490"/>
    </location>
</feature>